<evidence type="ECO:0000313" key="8">
    <source>
        <dbReference type="EMBL" id="MDZ5762086.1"/>
    </source>
</evidence>
<dbReference type="PANTHER" id="PTHR33370:SF1">
    <property type="entry name" value="TRANSLATION INITIATION FACTOR IF-1, CHLOROPLASTIC"/>
    <property type="match status" value="1"/>
</dbReference>
<evidence type="ECO:0000256" key="5">
    <source>
        <dbReference type="NCBIfam" id="TIGR00008"/>
    </source>
</evidence>
<accession>A0ABU5L7I6</accession>
<gene>
    <name evidence="4" type="primary">infA</name>
    <name evidence="8" type="ORF">Cyrtocomes_00454</name>
</gene>
<dbReference type="InterPro" id="IPR006196">
    <property type="entry name" value="RNA-binding_domain_S1_IF1"/>
</dbReference>
<dbReference type="Proteomes" id="UP001293791">
    <property type="component" value="Unassembled WGS sequence"/>
</dbReference>
<dbReference type="EMBL" id="JARGYT010000019">
    <property type="protein sequence ID" value="MDZ5762086.1"/>
    <property type="molecule type" value="Genomic_DNA"/>
</dbReference>
<dbReference type="PANTHER" id="PTHR33370">
    <property type="entry name" value="TRANSLATION INITIATION FACTOR IF-1, CHLOROPLASTIC"/>
    <property type="match status" value="1"/>
</dbReference>
<evidence type="ECO:0000256" key="2">
    <source>
        <dbReference type="ARBA" id="ARBA00022540"/>
    </source>
</evidence>
<comment type="function">
    <text evidence="4">One of the essential components for the initiation of protein synthesis. Stabilizes the binding of IF-2 and IF-3 on the 30S subunit to which N-formylmethionyl-tRNA(fMet) subsequently binds. Helps modulate mRNA selection, yielding the 30S pre-initiation complex (PIC). Upon addition of the 50S ribosomal subunit IF-1, IF-2 and IF-3 are released leaving the mature 70S translation initiation complex.</text>
</comment>
<comment type="subunit">
    <text evidence="4">Component of the 30S ribosomal translation pre-initiation complex which assembles on the 30S ribosome in the order IF-2 and IF-3, IF-1 and N-formylmethionyl-tRNA(fMet); mRNA recruitment can occur at any time during PIC assembly.</text>
</comment>
<feature type="domain" description="S1-like" evidence="7">
    <location>
        <begin position="1"/>
        <end position="71"/>
    </location>
</feature>
<keyword evidence="4" id="KW-0694">RNA-binding</keyword>
<dbReference type="HAMAP" id="MF_00075">
    <property type="entry name" value="IF_1"/>
    <property type="match status" value="1"/>
</dbReference>
<keyword evidence="4" id="KW-0699">rRNA-binding</keyword>
<evidence type="ECO:0000256" key="1">
    <source>
        <dbReference type="ARBA" id="ARBA00010939"/>
    </source>
</evidence>
<dbReference type="GO" id="GO:0003743">
    <property type="term" value="F:translation initiation factor activity"/>
    <property type="evidence" value="ECO:0007669"/>
    <property type="project" value="UniProtKB-KW"/>
</dbReference>
<comment type="caution">
    <text evidence="8">The sequence shown here is derived from an EMBL/GenBank/DDBJ whole genome shotgun (WGS) entry which is preliminary data.</text>
</comment>
<dbReference type="SMART" id="SM00652">
    <property type="entry name" value="eIF1a"/>
    <property type="match status" value="1"/>
</dbReference>
<dbReference type="InterPro" id="IPR012340">
    <property type="entry name" value="NA-bd_OB-fold"/>
</dbReference>
<dbReference type="InterPro" id="IPR001253">
    <property type="entry name" value="TIF_eIF-1A"/>
</dbReference>
<dbReference type="NCBIfam" id="TIGR00008">
    <property type="entry name" value="infA"/>
    <property type="match status" value="1"/>
</dbReference>
<dbReference type="SMART" id="SM00316">
    <property type="entry name" value="S1"/>
    <property type="match status" value="1"/>
</dbReference>
<evidence type="ECO:0000256" key="4">
    <source>
        <dbReference type="HAMAP-Rule" id="MF_00075"/>
    </source>
</evidence>
<feature type="region of interest" description="Disordered" evidence="6">
    <location>
        <begin position="71"/>
        <end position="92"/>
    </location>
</feature>
<keyword evidence="2 4" id="KW-0396">Initiation factor</keyword>
<organism evidence="8 9">
    <name type="scientific">Candidatus Cyrtobacter comes</name>
    <dbReference type="NCBI Taxonomy" id="675776"/>
    <lineage>
        <taxon>Bacteria</taxon>
        <taxon>Pseudomonadati</taxon>
        <taxon>Pseudomonadota</taxon>
        <taxon>Alphaproteobacteria</taxon>
        <taxon>Rickettsiales</taxon>
        <taxon>Candidatus Midichloriaceae</taxon>
        <taxon>Candidatus Cyrtobacter</taxon>
    </lineage>
</organism>
<keyword evidence="4" id="KW-0963">Cytoplasm</keyword>
<dbReference type="CDD" id="cd04451">
    <property type="entry name" value="S1_IF1"/>
    <property type="match status" value="1"/>
</dbReference>
<protein>
    <recommendedName>
        <fullName evidence="4 5">Translation initiation factor IF-1</fullName>
    </recommendedName>
</protein>
<dbReference type="InterPro" id="IPR004368">
    <property type="entry name" value="TIF_IF1"/>
</dbReference>
<reference evidence="8 9" key="1">
    <citation type="submission" date="2023-02" db="EMBL/GenBank/DDBJ databases">
        <title>Host association and intracellularity evolved multiple times independently in the Rickettsiales.</title>
        <authorList>
            <person name="Castelli M."/>
            <person name="Nardi T."/>
            <person name="Gammuto L."/>
            <person name="Bellinzona G."/>
            <person name="Sabaneyeva E."/>
            <person name="Potekhin A."/>
            <person name="Serra V."/>
            <person name="Petroni G."/>
            <person name="Sassera D."/>
        </authorList>
    </citation>
    <scope>NUCLEOTIDE SEQUENCE [LARGE SCALE GENOMIC DNA]</scope>
    <source>
        <strain evidence="8 9">BOD18</strain>
    </source>
</reference>
<evidence type="ECO:0000259" key="7">
    <source>
        <dbReference type="PROSITE" id="PS50832"/>
    </source>
</evidence>
<keyword evidence="9" id="KW-1185">Reference proteome</keyword>
<keyword evidence="3 4" id="KW-0648">Protein biosynthesis</keyword>
<proteinExistence type="inferred from homology"/>
<name>A0ABU5L7I6_9RICK</name>
<comment type="similarity">
    <text evidence="1 4">Belongs to the IF-1 family.</text>
</comment>
<dbReference type="Gene3D" id="2.40.50.140">
    <property type="entry name" value="Nucleic acid-binding proteins"/>
    <property type="match status" value="1"/>
</dbReference>
<sequence>MKEELIEARGKVVKLLPNASFRVMLENGSEMIAYTSGKVRKNKIRILAGDEVLVQITPYDPDRGRVVLRYKKEHNATNKYPDPDSNNPNKDA</sequence>
<comment type="subcellular location">
    <subcellularLocation>
        <location evidence="4">Cytoplasm</location>
    </subcellularLocation>
</comment>
<dbReference type="InterPro" id="IPR003029">
    <property type="entry name" value="S1_domain"/>
</dbReference>
<evidence type="ECO:0000256" key="3">
    <source>
        <dbReference type="ARBA" id="ARBA00022917"/>
    </source>
</evidence>
<dbReference type="SUPFAM" id="SSF50249">
    <property type="entry name" value="Nucleic acid-binding proteins"/>
    <property type="match status" value="1"/>
</dbReference>
<dbReference type="Pfam" id="PF01176">
    <property type="entry name" value="eIF-1a"/>
    <property type="match status" value="1"/>
</dbReference>
<dbReference type="PROSITE" id="PS50832">
    <property type="entry name" value="S1_IF1_TYPE"/>
    <property type="match status" value="1"/>
</dbReference>
<evidence type="ECO:0000256" key="6">
    <source>
        <dbReference type="SAM" id="MobiDB-lite"/>
    </source>
</evidence>
<dbReference type="RefSeq" id="WP_322497574.1">
    <property type="nucleotide sequence ID" value="NZ_JARGYT010000019.1"/>
</dbReference>
<evidence type="ECO:0000313" key="9">
    <source>
        <dbReference type="Proteomes" id="UP001293791"/>
    </source>
</evidence>